<dbReference type="SUPFAM" id="SSF52540">
    <property type="entry name" value="P-loop containing nucleoside triphosphate hydrolases"/>
    <property type="match status" value="1"/>
</dbReference>
<sequence length="689" mass="76952">MAMAFVGEAFLSASVEVLLDSIVSHEFLHFFRSKELDISLLKKLKITLLSLQAVLNDAEEKQITNPAIKEWLDELTHALYDADDLLDEINTEALRCKVEAVSQSQPIGYQVRNFLSYPFKKFYRVINSEMEVVLQRLEQFALQKDILGLTEGISSRVWHGTPTSSVVDESAIYGRDDDKKILKDYLLSEEDNGGGSEIGVITIVGMGGLGKTTLAKLLYNDHDVKEKFDLKAWAYISKDFDVCKLPILKELIFSGLKSVRTVGTEFYGSSSSNSNTLSFQPFPSLEILSFEDMPEWEEWNLTRSTSVEFPILKRLFLCDCPKLKGNLPHNLPSVTELELSKCPLLNSANSNSNPNSQPLPLPLPLMQLSLYSLKELTISSMPSLTWIPENALPTTLHSLTLLSCENLQFPTHDSLPRFTSLEKLQIFNSCDSLTSFPLGGFPVLKSLFILGCKTLKSITVTQHASPHSLSCLQSLSIYACPSLESFPEPEASFTTPNLNHLLVSSCRKLTSLPEPINALSGLYQLSVYGLPRLRAFAEAGLPAHLRILEISVSRGLATSAVTDNWGLQKLTCLAELRVRGDWLLNALMKREAEAPLLPTSLVSVRISHLYYVKCLEGKWLRHLVNLENVEIWDCRRLETLPEEGMASSIAVLTIKRCVLLEAHCQRNGGREWNKIAHIPCVIVNNTVII</sequence>
<dbReference type="Gene3D" id="3.40.50.300">
    <property type="entry name" value="P-loop containing nucleotide triphosphate hydrolases"/>
    <property type="match status" value="1"/>
</dbReference>
<dbReference type="PRINTS" id="PR00364">
    <property type="entry name" value="DISEASERSIST"/>
</dbReference>
<dbReference type="InterPro" id="IPR041118">
    <property type="entry name" value="Rx_N"/>
</dbReference>
<dbReference type="GO" id="GO:0005524">
    <property type="term" value="F:ATP binding"/>
    <property type="evidence" value="ECO:0007669"/>
    <property type="project" value="UniProtKB-KW"/>
</dbReference>
<dbReference type="Pfam" id="PF00931">
    <property type="entry name" value="NB-ARC"/>
    <property type="match status" value="1"/>
</dbReference>
<protein>
    <recommendedName>
        <fullName evidence="9">Disease resistance RPP13-like protein 1</fullName>
    </recommendedName>
</protein>
<evidence type="ECO:0000256" key="2">
    <source>
        <dbReference type="ARBA" id="ARBA00022741"/>
    </source>
</evidence>
<keyword evidence="3" id="KW-0611">Plant defense</keyword>
<dbReference type="Pfam" id="PF18052">
    <property type="entry name" value="Rx_N"/>
    <property type="match status" value="1"/>
</dbReference>
<dbReference type="SUPFAM" id="SSF52058">
    <property type="entry name" value="L domain-like"/>
    <property type="match status" value="1"/>
</dbReference>
<evidence type="ECO:0000256" key="4">
    <source>
        <dbReference type="ARBA" id="ARBA00022840"/>
    </source>
</evidence>
<evidence type="ECO:0000313" key="8">
    <source>
        <dbReference type="Proteomes" id="UP001386955"/>
    </source>
</evidence>
<dbReference type="GO" id="GO:0051707">
    <property type="term" value="P:response to other organism"/>
    <property type="evidence" value="ECO:0007669"/>
    <property type="project" value="UniProtKB-ARBA"/>
</dbReference>
<keyword evidence="1" id="KW-0677">Repeat</keyword>
<dbReference type="AlphaFoldDB" id="A0AAN9SPE9"/>
<evidence type="ECO:0008006" key="9">
    <source>
        <dbReference type="Google" id="ProtNLM"/>
    </source>
</evidence>
<dbReference type="PANTHER" id="PTHR36766:SF40">
    <property type="entry name" value="DISEASE RESISTANCE PROTEIN RGA3"/>
    <property type="match status" value="1"/>
</dbReference>
<dbReference type="InterPro" id="IPR002182">
    <property type="entry name" value="NB-ARC"/>
</dbReference>
<keyword evidence="2" id="KW-0547">Nucleotide-binding</keyword>
<dbReference type="Gene3D" id="3.80.10.10">
    <property type="entry name" value="Ribonuclease Inhibitor"/>
    <property type="match status" value="1"/>
</dbReference>
<accession>A0AAN9SPE9</accession>
<organism evidence="7 8">
    <name type="scientific">Psophocarpus tetragonolobus</name>
    <name type="common">Winged bean</name>
    <name type="synonym">Dolichos tetragonolobus</name>
    <dbReference type="NCBI Taxonomy" id="3891"/>
    <lineage>
        <taxon>Eukaryota</taxon>
        <taxon>Viridiplantae</taxon>
        <taxon>Streptophyta</taxon>
        <taxon>Embryophyta</taxon>
        <taxon>Tracheophyta</taxon>
        <taxon>Spermatophyta</taxon>
        <taxon>Magnoliopsida</taxon>
        <taxon>eudicotyledons</taxon>
        <taxon>Gunneridae</taxon>
        <taxon>Pentapetalae</taxon>
        <taxon>rosids</taxon>
        <taxon>fabids</taxon>
        <taxon>Fabales</taxon>
        <taxon>Fabaceae</taxon>
        <taxon>Papilionoideae</taxon>
        <taxon>50 kb inversion clade</taxon>
        <taxon>NPAAA clade</taxon>
        <taxon>indigoferoid/millettioid clade</taxon>
        <taxon>Phaseoleae</taxon>
        <taxon>Psophocarpus</taxon>
    </lineage>
</organism>
<dbReference type="Proteomes" id="UP001386955">
    <property type="component" value="Unassembled WGS sequence"/>
</dbReference>
<evidence type="ECO:0000256" key="3">
    <source>
        <dbReference type="ARBA" id="ARBA00022821"/>
    </source>
</evidence>
<dbReference type="Gene3D" id="1.20.5.4130">
    <property type="match status" value="1"/>
</dbReference>
<keyword evidence="8" id="KW-1185">Reference proteome</keyword>
<name>A0AAN9SPE9_PSOTE</name>
<dbReference type="EMBL" id="JAYMYS010000003">
    <property type="protein sequence ID" value="KAK7401268.1"/>
    <property type="molecule type" value="Genomic_DNA"/>
</dbReference>
<evidence type="ECO:0000256" key="1">
    <source>
        <dbReference type="ARBA" id="ARBA00022737"/>
    </source>
</evidence>
<evidence type="ECO:0000313" key="7">
    <source>
        <dbReference type="EMBL" id="KAK7401268.1"/>
    </source>
</evidence>
<reference evidence="7 8" key="1">
    <citation type="submission" date="2024-01" db="EMBL/GenBank/DDBJ databases">
        <title>The genomes of 5 underutilized Papilionoideae crops provide insights into root nodulation and disease resistanc.</title>
        <authorList>
            <person name="Jiang F."/>
        </authorList>
    </citation>
    <scope>NUCLEOTIDE SEQUENCE [LARGE SCALE GENOMIC DNA]</scope>
    <source>
        <strain evidence="7">DUOXIRENSHENG_FW03</strain>
        <tissue evidence="7">Leaves</tissue>
    </source>
</reference>
<comment type="caution">
    <text evidence="7">The sequence shown here is derived from an EMBL/GenBank/DDBJ whole genome shotgun (WGS) entry which is preliminary data.</text>
</comment>
<keyword evidence="4" id="KW-0067">ATP-binding</keyword>
<dbReference type="GO" id="GO:0006952">
    <property type="term" value="P:defense response"/>
    <property type="evidence" value="ECO:0007669"/>
    <property type="project" value="UniProtKB-KW"/>
</dbReference>
<proteinExistence type="predicted"/>
<feature type="domain" description="Disease resistance N-terminal" evidence="6">
    <location>
        <begin position="19"/>
        <end position="100"/>
    </location>
</feature>
<dbReference type="PANTHER" id="PTHR36766">
    <property type="entry name" value="PLANT BROAD-SPECTRUM MILDEW RESISTANCE PROTEIN RPW8"/>
    <property type="match status" value="1"/>
</dbReference>
<evidence type="ECO:0000259" key="5">
    <source>
        <dbReference type="Pfam" id="PF00931"/>
    </source>
</evidence>
<gene>
    <name evidence="7" type="ORF">VNO78_12620</name>
</gene>
<evidence type="ECO:0000259" key="6">
    <source>
        <dbReference type="Pfam" id="PF18052"/>
    </source>
</evidence>
<dbReference type="GO" id="GO:0043531">
    <property type="term" value="F:ADP binding"/>
    <property type="evidence" value="ECO:0007669"/>
    <property type="project" value="InterPro"/>
</dbReference>
<dbReference type="InterPro" id="IPR027417">
    <property type="entry name" value="P-loop_NTPase"/>
</dbReference>
<feature type="domain" description="NB-ARC" evidence="5">
    <location>
        <begin position="194"/>
        <end position="245"/>
    </location>
</feature>
<dbReference type="InterPro" id="IPR032675">
    <property type="entry name" value="LRR_dom_sf"/>
</dbReference>